<keyword evidence="2 3" id="KW-0732">Signal</keyword>
<evidence type="ECO:0000313" key="5">
    <source>
        <dbReference type="EMBL" id="TXF12712.1"/>
    </source>
</evidence>
<comment type="similarity">
    <text evidence="1">Belongs to the leucine-binding protein family.</text>
</comment>
<accession>A0A5C7EJR2</accession>
<sequence>MGLALTGALAGALAAAQVRAAEQFIPMLSYRVGPYAPGGSGFFGGYIDYLDMINKRDGGVNGVKLTWEECETEYKNDRGVECYERLKGKGPTGGTVFTPLSTGITYSLIERATTDKIPVISMGYGRTDASDGRIFPYIFPLVTNYWSQNTAKIKFIGMREGGMDKLKGKKIVNLYHGSAYGKETIPVLDLQAKKYGFEVKHIEVPHPGNEQQSQWLEIRRYKPDWVILRGWGVMNPTALKTAQKVGFPADRIVGVWWSGAEEDVIPAGDAAKGFISAAFHPSGRDFPVIQDILKYVYGSGSRGNMTDQSRIGQQYYNRGVIQGILTVEAIRTAQEKFGKGKSLTPEQVRWGIENLNIDEKRIRQLGAFGLLQPLKVSCFDHEGGGAVKFQQWDGERWKVISDWIASDQSIVRPMIEESAAKYAKEKGIKPREGISLGSDCGHYSENLKKIVSGG</sequence>
<name>A0A5C7EJR2_9PROT</name>
<protein>
    <submittedName>
        <fullName evidence="5">ABC transporter substrate-binding protein</fullName>
    </submittedName>
</protein>
<gene>
    <name evidence="5" type="ORF">FR698_05290</name>
</gene>
<dbReference type="Pfam" id="PF13458">
    <property type="entry name" value="Peripla_BP_6"/>
    <property type="match status" value="1"/>
</dbReference>
<feature type="signal peptide" evidence="3">
    <location>
        <begin position="1"/>
        <end position="20"/>
    </location>
</feature>
<dbReference type="InParanoid" id="A0A5C7EJR2"/>
<dbReference type="SUPFAM" id="SSF53822">
    <property type="entry name" value="Periplasmic binding protein-like I"/>
    <property type="match status" value="1"/>
</dbReference>
<evidence type="ECO:0000256" key="3">
    <source>
        <dbReference type="SAM" id="SignalP"/>
    </source>
</evidence>
<dbReference type="InterPro" id="IPR028081">
    <property type="entry name" value="Leu-bd"/>
</dbReference>
<dbReference type="EMBL" id="VPFL01000005">
    <property type="protein sequence ID" value="TXF12712.1"/>
    <property type="molecule type" value="Genomic_DNA"/>
</dbReference>
<reference evidence="5 6" key="1">
    <citation type="submission" date="2019-08" db="EMBL/GenBank/DDBJ databases">
        <title>Pelomicrobium methylotrophicum gen. nov., sp. nov. a moderately thermophilic, facultatively anaerobic, lithoautotrophic and methylotrophic bacterium isolated from a terrestrial mud volcano.</title>
        <authorList>
            <person name="Slobodkina G.B."/>
            <person name="Merkel A.Y."/>
            <person name="Slobodkin A.I."/>
        </authorList>
    </citation>
    <scope>NUCLEOTIDE SEQUENCE [LARGE SCALE GENOMIC DNA]</scope>
    <source>
        <strain evidence="5 6">SM250</strain>
    </source>
</reference>
<dbReference type="CDD" id="cd06334">
    <property type="entry name" value="PBP1_ABC_ligand_binding-like"/>
    <property type="match status" value="1"/>
</dbReference>
<dbReference type="PANTHER" id="PTHR47235">
    <property type="entry name" value="BLR6548 PROTEIN"/>
    <property type="match status" value="1"/>
</dbReference>
<keyword evidence="6" id="KW-1185">Reference proteome</keyword>
<dbReference type="Gene3D" id="3.40.50.2300">
    <property type="match status" value="2"/>
</dbReference>
<evidence type="ECO:0000313" key="6">
    <source>
        <dbReference type="Proteomes" id="UP000321201"/>
    </source>
</evidence>
<dbReference type="PANTHER" id="PTHR47235:SF1">
    <property type="entry name" value="BLR6548 PROTEIN"/>
    <property type="match status" value="1"/>
</dbReference>
<evidence type="ECO:0000256" key="1">
    <source>
        <dbReference type="ARBA" id="ARBA00010062"/>
    </source>
</evidence>
<dbReference type="InterPro" id="IPR028082">
    <property type="entry name" value="Peripla_BP_I"/>
</dbReference>
<feature type="chain" id="PRO_5022758281" evidence="3">
    <location>
        <begin position="21"/>
        <end position="454"/>
    </location>
</feature>
<dbReference type="OrthoDB" id="5297022at2"/>
<dbReference type="AlphaFoldDB" id="A0A5C7EJR2"/>
<organism evidence="5 6">
    <name type="scientific">Pelomicrobium methylotrophicum</name>
    <dbReference type="NCBI Taxonomy" id="2602750"/>
    <lineage>
        <taxon>Bacteria</taxon>
        <taxon>Pseudomonadati</taxon>
        <taxon>Pseudomonadota</taxon>
        <taxon>Hydrogenophilia</taxon>
        <taxon>Hydrogenophilia incertae sedis</taxon>
        <taxon>Pelomicrobium</taxon>
    </lineage>
</organism>
<comment type="caution">
    <text evidence="5">The sequence shown here is derived from an EMBL/GenBank/DDBJ whole genome shotgun (WGS) entry which is preliminary data.</text>
</comment>
<feature type="domain" description="Leucine-binding protein" evidence="4">
    <location>
        <begin position="24"/>
        <end position="393"/>
    </location>
</feature>
<evidence type="ECO:0000256" key="2">
    <source>
        <dbReference type="ARBA" id="ARBA00022729"/>
    </source>
</evidence>
<dbReference type="Proteomes" id="UP000321201">
    <property type="component" value="Unassembled WGS sequence"/>
</dbReference>
<evidence type="ECO:0000259" key="4">
    <source>
        <dbReference type="Pfam" id="PF13458"/>
    </source>
</evidence>
<proteinExistence type="inferred from homology"/>